<evidence type="ECO:0000313" key="3">
    <source>
        <dbReference type="EMBL" id="KAF2217505.1"/>
    </source>
</evidence>
<dbReference type="PANTHER" id="PTHR46825:SF7">
    <property type="entry name" value="D-ALANYL-D-ALANINE CARBOXYPEPTIDASE"/>
    <property type="match status" value="1"/>
</dbReference>
<dbReference type="SUPFAM" id="SSF56601">
    <property type="entry name" value="beta-lactamase/transpeptidase-like"/>
    <property type="match status" value="1"/>
</dbReference>
<dbReference type="InterPro" id="IPR050491">
    <property type="entry name" value="AmpC-like"/>
</dbReference>
<feature type="domain" description="Beta-lactamase-related" evidence="2">
    <location>
        <begin position="41"/>
        <end position="181"/>
    </location>
</feature>
<name>A0A6A6FVH9_9PEZI</name>
<dbReference type="Pfam" id="PF00144">
    <property type="entry name" value="Beta-lactamase"/>
    <property type="match status" value="1"/>
</dbReference>
<evidence type="ECO:0000259" key="2">
    <source>
        <dbReference type="Pfam" id="PF00144"/>
    </source>
</evidence>
<dbReference type="Proteomes" id="UP000799539">
    <property type="component" value="Unassembled WGS sequence"/>
</dbReference>
<sequence length="208" mass="23090">MGDAKLRAEVNAILRLRDNTIAGGESVSIASSQAGPLCFRTGFADINKTTPVQEKHLFGVGSITKVFVAVVIFQLVEEGKLTLQDTVQKHLPADIYRGIDDAENASIYQLLNHTSGIDSWEDDASWLVDARGSRIGMHRIWQKTETLDYVRRTKQTAPSPGTWSYANTNYTLLGLIVESIDHVLFGCWLLNCMEINNLKLEHSGPLFV</sequence>
<dbReference type="AlphaFoldDB" id="A0A6A6FVH9"/>
<evidence type="ECO:0000256" key="1">
    <source>
        <dbReference type="ARBA" id="ARBA00038215"/>
    </source>
</evidence>
<proteinExistence type="inferred from homology"/>
<protein>
    <recommendedName>
        <fullName evidence="2">Beta-lactamase-related domain-containing protein</fullName>
    </recommendedName>
</protein>
<dbReference type="EMBL" id="ML992662">
    <property type="protein sequence ID" value="KAF2217505.1"/>
    <property type="molecule type" value="Genomic_DNA"/>
</dbReference>
<reference evidence="3" key="1">
    <citation type="journal article" date="2020" name="Stud. Mycol.">
        <title>101 Dothideomycetes genomes: a test case for predicting lifestyles and emergence of pathogens.</title>
        <authorList>
            <person name="Haridas S."/>
            <person name="Albert R."/>
            <person name="Binder M."/>
            <person name="Bloem J."/>
            <person name="Labutti K."/>
            <person name="Salamov A."/>
            <person name="Andreopoulos B."/>
            <person name="Baker S."/>
            <person name="Barry K."/>
            <person name="Bills G."/>
            <person name="Bluhm B."/>
            <person name="Cannon C."/>
            <person name="Castanera R."/>
            <person name="Culley D."/>
            <person name="Daum C."/>
            <person name="Ezra D."/>
            <person name="Gonzalez J."/>
            <person name="Henrissat B."/>
            <person name="Kuo A."/>
            <person name="Liang C."/>
            <person name="Lipzen A."/>
            <person name="Lutzoni F."/>
            <person name="Magnuson J."/>
            <person name="Mondo S."/>
            <person name="Nolan M."/>
            <person name="Ohm R."/>
            <person name="Pangilinan J."/>
            <person name="Park H.-J."/>
            <person name="Ramirez L."/>
            <person name="Alfaro M."/>
            <person name="Sun H."/>
            <person name="Tritt A."/>
            <person name="Yoshinaga Y."/>
            <person name="Zwiers L.-H."/>
            <person name="Turgeon B."/>
            <person name="Goodwin S."/>
            <person name="Spatafora J."/>
            <person name="Crous P."/>
            <person name="Grigoriev I."/>
        </authorList>
    </citation>
    <scope>NUCLEOTIDE SEQUENCE</scope>
    <source>
        <strain evidence="3">SCOH1-5</strain>
    </source>
</reference>
<dbReference type="Gene3D" id="3.40.710.10">
    <property type="entry name" value="DD-peptidase/beta-lactamase superfamily"/>
    <property type="match status" value="1"/>
</dbReference>
<evidence type="ECO:0000313" key="4">
    <source>
        <dbReference type="Proteomes" id="UP000799539"/>
    </source>
</evidence>
<keyword evidence="4" id="KW-1185">Reference proteome</keyword>
<dbReference type="InterPro" id="IPR001466">
    <property type="entry name" value="Beta-lactam-related"/>
</dbReference>
<dbReference type="PANTHER" id="PTHR46825">
    <property type="entry name" value="D-ALANYL-D-ALANINE-CARBOXYPEPTIDASE/ENDOPEPTIDASE AMPH"/>
    <property type="match status" value="1"/>
</dbReference>
<accession>A0A6A6FVH9</accession>
<dbReference type="InterPro" id="IPR012338">
    <property type="entry name" value="Beta-lactam/transpept-like"/>
</dbReference>
<organism evidence="3 4">
    <name type="scientific">Cercospora zeae-maydis SCOH1-5</name>
    <dbReference type="NCBI Taxonomy" id="717836"/>
    <lineage>
        <taxon>Eukaryota</taxon>
        <taxon>Fungi</taxon>
        <taxon>Dikarya</taxon>
        <taxon>Ascomycota</taxon>
        <taxon>Pezizomycotina</taxon>
        <taxon>Dothideomycetes</taxon>
        <taxon>Dothideomycetidae</taxon>
        <taxon>Mycosphaerellales</taxon>
        <taxon>Mycosphaerellaceae</taxon>
        <taxon>Cercospora</taxon>
    </lineage>
</organism>
<dbReference type="OrthoDB" id="5946976at2759"/>
<gene>
    <name evidence="3" type="ORF">CERZMDRAFT_31780</name>
</gene>
<comment type="similarity">
    <text evidence="1">Belongs to the peptidase S12 family.</text>
</comment>